<sequence length="91" mass="9645">MELVVPLVGVWGWLGLEDRVGAGLDEVQECPGDPVAVVGSEAGNEGSRFLSYHRLADRFELGDTPIYLFLLSVQSGSGPAATKVRTSGLMP</sequence>
<protein>
    <submittedName>
        <fullName evidence="1">Uncharacterized protein</fullName>
    </submittedName>
</protein>
<keyword evidence="2" id="KW-1185">Reference proteome</keyword>
<dbReference type="Proteomes" id="UP000582643">
    <property type="component" value="Unassembled WGS sequence"/>
</dbReference>
<reference evidence="1 2" key="1">
    <citation type="submission" date="2020-08" db="EMBL/GenBank/DDBJ databases">
        <title>Genomic Encyclopedia of Type Strains, Phase III (KMG-III): the genomes of soil and plant-associated and newly described type strains.</title>
        <authorList>
            <person name="Whitman W."/>
        </authorList>
    </citation>
    <scope>NUCLEOTIDE SEQUENCE [LARGE SCALE GENOMIC DNA]</scope>
    <source>
        <strain evidence="1 2">SFB5A</strain>
    </source>
</reference>
<evidence type="ECO:0000313" key="2">
    <source>
        <dbReference type="Proteomes" id="UP000582643"/>
    </source>
</evidence>
<organism evidence="1 2">
    <name type="scientific">Streptomyces nymphaeiformis</name>
    <dbReference type="NCBI Taxonomy" id="2663842"/>
    <lineage>
        <taxon>Bacteria</taxon>
        <taxon>Bacillati</taxon>
        <taxon>Actinomycetota</taxon>
        <taxon>Actinomycetes</taxon>
        <taxon>Kitasatosporales</taxon>
        <taxon>Streptomycetaceae</taxon>
        <taxon>Streptomyces</taxon>
    </lineage>
</organism>
<dbReference type="RefSeq" id="WP_184932984.1">
    <property type="nucleotide sequence ID" value="NZ_JACHJY010000014.1"/>
</dbReference>
<dbReference type="EMBL" id="JACHJY010000014">
    <property type="protein sequence ID" value="MBB4986673.1"/>
    <property type="molecule type" value="Genomic_DNA"/>
</dbReference>
<name>A0A7W7XGZ4_9ACTN</name>
<proteinExistence type="predicted"/>
<dbReference type="AlphaFoldDB" id="A0A7W7XGZ4"/>
<accession>A0A7W7XGZ4</accession>
<comment type="caution">
    <text evidence="1">The sequence shown here is derived from an EMBL/GenBank/DDBJ whole genome shotgun (WGS) entry which is preliminary data.</text>
</comment>
<evidence type="ECO:0000313" key="1">
    <source>
        <dbReference type="EMBL" id="MBB4986673.1"/>
    </source>
</evidence>
<gene>
    <name evidence="1" type="ORF">GGE06_007644</name>
</gene>